<comment type="subcellular location">
    <subcellularLocation>
        <location evidence="2">Cytoplasm</location>
    </subcellularLocation>
</comment>
<dbReference type="Gene3D" id="3.40.190.10">
    <property type="entry name" value="Periplasmic binding protein-like II"/>
    <property type="match status" value="2"/>
</dbReference>
<dbReference type="GO" id="GO:0005737">
    <property type="term" value="C:cytoplasm"/>
    <property type="evidence" value="ECO:0007669"/>
    <property type="project" value="UniProtKB-SubCell"/>
</dbReference>
<evidence type="ECO:0000256" key="11">
    <source>
        <dbReference type="ARBA" id="ARBA00023102"/>
    </source>
</evidence>
<dbReference type="SUPFAM" id="SSF53850">
    <property type="entry name" value="Periplasmic binding protein-like II"/>
    <property type="match status" value="1"/>
</dbReference>
<evidence type="ECO:0000256" key="10">
    <source>
        <dbReference type="ARBA" id="ARBA00022840"/>
    </source>
</evidence>
<dbReference type="Proteomes" id="UP000177039">
    <property type="component" value="Unassembled WGS sequence"/>
</dbReference>
<feature type="domain" description="ATP phosphoribosyltransferase catalytic" evidence="13">
    <location>
        <begin position="69"/>
        <end position="249"/>
    </location>
</feature>
<accession>A0A1F5H3Y7</accession>
<dbReference type="GO" id="GO:0000105">
    <property type="term" value="P:L-histidine biosynthetic process"/>
    <property type="evidence" value="ECO:0007669"/>
    <property type="project" value="UniProtKB-KW"/>
</dbReference>
<dbReference type="Pfam" id="PF01634">
    <property type="entry name" value="HisG"/>
    <property type="match status" value="1"/>
</dbReference>
<evidence type="ECO:0000259" key="13">
    <source>
        <dbReference type="Pfam" id="PF01634"/>
    </source>
</evidence>
<evidence type="ECO:0000256" key="5">
    <source>
        <dbReference type="ARBA" id="ARBA00022490"/>
    </source>
</evidence>
<sequence>MPETLLKFIIPQNQPTTREHMALAGWEPTFMRSHSRADSSQAANELNIGIVRLRHTENKFGIIQVRSLAIPEAIADGRYDVGLVGSDCVAEKPSTRFEVRAQFSYGRVWDSLPPRLEFIAHPDSSLGSIQDLQPGSIVMTERPLVTKSYLEEKIHHPVLISDLGEDLVDFRARLHEAGSVGINVVPGSVPALVEPDGYYGVLVNETGGTARDYGLKVIAKIMDIQTLLIANIHTLQDAGKRELICRFQQDLEGSWQDIERESRQLRGGPERSFY</sequence>
<dbReference type="GO" id="GO:0003879">
    <property type="term" value="F:ATP phosphoribosyltransferase activity"/>
    <property type="evidence" value="ECO:0007669"/>
    <property type="project" value="UniProtKB-EC"/>
</dbReference>
<keyword evidence="8" id="KW-0808">Transferase</keyword>
<evidence type="ECO:0000256" key="1">
    <source>
        <dbReference type="ARBA" id="ARBA00000915"/>
    </source>
</evidence>
<name>A0A1F5H3Y7_9BACT</name>
<gene>
    <name evidence="14" type="ORF">A3B54_04935</name>
</gene>
<evidence type="ECO:0000313" key="14">
    <source>
        <dbReference type="EMBL" id="OGD98757.1"/>
    </source>
</evidence>
<reference evidence="14 15" key="1">
    <citation type="journal article" date="2016" name="Nat. Commun.">
        <title>Thousands of microbial genomes shed light on interconnected biogeochemical processes in an aquifer system.</title>
        <authorList>
            <person name="Anantharaman K."/>
            <person name="Brown C.T."/>
            <person name="Hug L.A."/>
            <person name="Sharon I."/>
            <person name="Castelle C.J."/>
            <person name="Probst A.J."/>
            <person name="Thomas B.C."/>
            <person name="Singh A."/>
            <person name="Wilkins M.J."/>
            <person name="Karaoz U."/>
            <person name="Brodie E.L."/>
            <person name="Williams K.H."/>
            <person name="Hubbard S.S."/>
            <person name="Banfield J.F."/>
        </authorList>
    </citation>
    <scope>NUCLEOTIDE SEQUENCE [LARGE SCALE GENOMIC DNA]</scope>
</reference>
<evidence type="ECO:0000256" key="12">
    <source>
        <dbReference type="ARBA" id="ARBA00024861"/>
    </source>
</evidence>
<comment type="pathway">
    <text evidence="3">Amino-acid biosynthesis; L-histidine biosynthesis; L-histidine from 5-phospho-alpha-D-ribose 1-diphosphate: step 1/9.</text>
</comment>
<comment type="caution">
    <text evidence="14">The sequence shown here is derived from an EMBL/GenBank/DDBJ whole genome shotgun (WGS) entry which is preliminary data.</text>
</comment>
<evidence type="ECO:0000256" key="9">
    <source>
        <dbReference type="ARBA" id="ARBA00022741"/>
    </source>
</evidence>
<proteinExistence type="predicted"/>
<dbReference type="InterPro" id="IPR001348">
    <property type="entry name" value="ATP_PRibTrfase_HisG"/>
</dbReference>
<evidence type="ECO:0000256" key="2">
    <source>
        <dbReference type="ARBA" id="ARBA00004496"/>
    </source>
</evidence>
<keyword evidence="9" id="KW-0547">Nucleotide-binding</keyword>
<comment type="catalytic activity">
    <reaction evidence="1">
        <text>1-(5-phospho-beta-D-ribosyl)-ATP + diphosphate = 5-phospho-alpha-D-ribose 1-diphosphate + ATP</text>
        <dbReference type="Rhea" id="RHEA:18473"/>
        <dbReference type="ChEBI" id="CHEBI:30616"/>
        <dbReference type="ChEBI" id="CHEBI:33019"/>
        <dbReference type="ChEBI" id="CHEBI:58017"/>
        <dbReference type="ChEBI" id="CHEBI:73183"/>
        <dbReference type="EC" id="2.4.2.17"/>
    </reaction>
</comment>
<evidence type="ECO:0000256" key="8">
    <source>
        <dbReference type="ARBA" id="ARBA00022679"/>
    </source>
</evidence>
<dbReference type="EMBL" id="MFBT01000032">
    <property type="protein sequence ID" value="OGD98757.1"/>
    <property type="molecule type" value="Genomic_DNA"/>
</dbReference>
<dbReference type="InterPro" id="IPR013820">
    <property type="entry name" value="ATP_PRibTrfase_cat"/>
</dbReference>
<keyword evidence="10" id="KW-0067">ATP-binding</keyword>
<evidence type="ECO:0000256" key="6">
    <source>
        <dbReference type="ARBA" id="ARBA00022605"/>
    </source>
</evidence>
<dbReference type="GO" id="GO:0005524">
    <property type="term" value="F:ATP binding"/>
    <property type="evidence" value="ECO:0007669"/>
    <property type="project" value="UniProtKB-KW"/>
</dbReference>
<dbReference type="EC" id="2.4.2.17" evidence="4"/>
<organism evidence="14 15">
    <name type="scientific">Candidatus Curtissbacteria bacterium RIFCSPLOWO2_01_FULL_42_50</name>
    <dbReference type="NCBI Taxonomy" id="1797730"/>
    <lineage>
        <taxon>Bacteria</taxon>
        <taxon>Candidatus Curtissiibacteriota</taxon>
    </lineage>
</organism>
<keyword evidence="11" id="KW-0368">Histidine biosynthesis</keyword>
<evidence type="ECO:0000256" key="4">
    <source>
        <dbReference type="ARBA" id="ARBA00011946"/>
    </source>
</evidence>
<evidence type="ECO:0000256" key="7">
    <source>
        <dbReference type="ARBA" id="ARBA00022676"/>
    </source>
</evidence>
<dbReference type="PANTHER" id="PTHR21403">
    <property type="entry name" value="ATP PHOSPHORIBOSYLTRANSFERASE ATP-PRTASE"/>
    <property type="match status" value="1"/>
</dbReference>
<dbReference type="PANTHER" id="PTHR21403:SF10">
    <property type="entry name" value="ATP PHOSPHORIBOSYLTRANSFERASE"/>
    <property type="match status" value="1"/>
</dbReference>
<keyword evidence="6" id="KW-0028">Amino-acid biosynthesis</keyword>
<dbReference type="AlphaFoldDB" id="A0A1F5H3Y7"/>
<evidence type="ECO:0000313" key="15">
    <source>
        <dbReference type="Proteomes" id="UP000177039"/>
    </source>
</evidence>
<evidence type="ECO:0000256" key="3">
    <source>
        <dbReference type="ARBA" id="ARBA00004667"/>
    </source>
</evidence>
<keyword evidence="7" id="KW-0328">Glycosyltransferase</keyword>
<keyword evidence="5" id="KW-0963">Cytoplasm</keyword>
<protein>
    <recommendedName>
        <fullName evidence="4">ATP phosphoribosyltransferase</fullName>
        <ecNumber evidence="4">2.4.2.17</ecNumber>
    </recommendedName>
</protein>
<comment type="function">
    <text evidence="12">Catalyzes the condensation of ATP and 5-phosphoribose 1-diphosphate to form N'-(5'-phosphoribosyl)-ATP (PR-ATP). Has a crucial role in the pathway because the rate of histidine biosynthesis seems to be controlled primarily by regulation of HisG enzymatic activity.</text>
</comment>